<name>A0ABW8S0H6_9CLOT</name>
<feature type="transmembrane region" description="Helical" evidence="1">
    <location>
        <begin position="36"/>
        <end position="54"/>
    </location>
</feature>
<sequence length="66" mass="7700">MIFKEETYFYIFLVGISQIIISVIGAGDADLAKHVFMYNMSFDLIIIYFISIKLKKHQAKIKPQKQ</sequence>
<proteinExistence type="predicted"/>
<evidence type="ECO:0000313" key="3">
    <source>
        <dbReference type="Proteomes" id="UP001623600"/>
    </source>
</evidence>
<keyword evidence="1" id="KW-1133">Transmembrane helix</keyword>
<dbReference type="Proteomes" id="UP001623600">
    <property type="component" value="Unassembled WGS sequence"/>
</dbReference>
<organism evidence="2 3">
    <name type="scientific">Candidatus Clostridium helianthi</name>
    <dbReference type="NCBI Taxonomy" id="3381660"/>
    <lineage>
        <taxon>Bacteria</taxon>
        <taxon>Bacillati</taxon>
        <taxon>Bacillota</taxon>
        <taxon>Clostridia</taxon>
        <taxon>Eubacteriales</taxon>
        <taxon>Clostridiaceae</taxon>
        <taxon>Clostridium</taxon>
    </lineage>
</organism>
<evidence type="ECO:0000313" key="2">
    <source>
        <dbReference type="EMBL" id="MFL0164287.1"/>
    </source>
</evidence>
<keyword evidence="3" id="KW-1185">Reference proteome</keyword>
<accession>A0ABW8S0H6</accession>
<dbReference type="EMBL" id="JBJIAB010000003">
    <property type="protein sequence ID" value="MFL0164287.1"/>
    <property type="molecule type" value="Genomic_DNA"/>
</dbReference>
<feature type="transmembrane region" description="Helical" evidence="1">
    <location>
        <begin position="7"/>
        <end position="24"/>
    </location>
</feature>
<keyword evidence="1" id="KW-0812">Transmembrane</keyword>
<keyword evidence="1" id="KW-0472">Membrane</keyword>
<reference evidence="2 3" key="1">
    <citation type="submission" date="2024-11" db="EMBL/GenBank/DDBJ databases">
        <authorList>
            <person name="Heng Y.C."/>
            <person name="Lim A.C.H."/>
            <person name="Lee J.K.Y."/>
            <person name="Kittelmann S."/>
        </authorList>
    </citation>
    <scope>NUCLEOTIDE SEQUENCE [LARGE SCALE GENOMIC DNA]</scope>
    <source>
        <strain evidence="2 3">WILCCON 0112</strain>
    </source>
</reference>
<gene>
    <name evidence="2" type="ORF">ACJDTP_04285</name>
</gene>
<comment type="caution">
    <text evidence="2">The sequence shown here is derived from an EMBL/GenBank/DDBJ whole genome shotgun (WGS) entry which is preliminary data.</text>
</comment>
<evidence type="ECO:0000256" key="1">
    <source>
        <dbReference type="SAM" id="Phobius"/>
    </source>
</evidence>
<protein>
    <submittedName>
        <fullName evidence="2">Uncharacterized protein</fullName>
    </submittedName>
</protein>